<evidence type="ECO:0000313" key="4">
    <source>
        <dbReference type="Proteomes" id="UP000507470"/>
    </source>
</evidence>
<protein>
    <submittedName>
        <fullName evidence="3">Uncharacterized protein</fullName>
    </submittedName>
</protein>
<evidence type="ECO:0000256" key="1">
    <source>
        <dbReference type="ARBA" id="ARBA00022679"/>
    </source>
</evidence>
<dbReference type="InterPro" id="IPR007577">
    <property type="entry name" value="GlycoTrfase_DXD_sugar-bd_CS"/>
</dbReference>
<keyword evidence="2" id="KW-0472">Membrane</keyword>
<dbReference type="AlphaFoldDB" id="A0A6J8D8Y8"/>
<dbReference type="InterPro" id="IPR029044">
    <property type="entry name" value="Nucleotide-diphossugar_trans"/>
</dbReference>
<dbReference type="Gene3D" id="3.90.550.20">
    <property type="match status" value="1"/>
</dbReference>
<dbReference type="PANTHER" id="PTHR32385">
    <property type="entry name" value="MANNOSYL PHOSPHORYLINOSITOL CERAMIDE SYNTHASE"/>
    <property type="match status" value="1"/>
</dbReference>
<dbReference type="SUPFAM" id="SSF53448">
    <property type="entry name" value="Nucleotide-diphospho-sugar transferases"/>
    <property type="match status" value="1"/>
</dbReference>
<keyword evidence="2" id="KW-1133">Transmembrane helix</keyword>
<gene>
    <name evidence="3" type="ORF">MCOR_37438</name>
</gene>
<dbReference type="InterPro" id="IPR051706">
    <property type="entry name" value="Glycosyltransferase_domain"/>
</dbReference>
<organism evidence="3 4">
    <name type="scientific">Mytilus coruscus</name>
    <name type="common">Sea mussel</name>
    <dbReference type="NCBI Taxonomy" id="42192"/>
    <lineage>
        <taxon>Eukaryota</taxon>
        <taxon>Metazoa</taxon>
        <taxon>Spiralia</taxon>
        <taxon>Lophotrochozoa</taxon>
        <taxon>Mollusca</taxon>
        <taxon>Bivalvia</taxon>
        <taxon>Autobranchia</taxon>
        <taxon>Pteriomorphia</taxon>
        <taxon>Mytilida</taxon>
        <taxon>Mytiloidea</taxon>
        <taxon>Mytilidae</taxon>
        <taxon>Mytilinae</taxon>
        <taxon>Mytilus</taxon>
    </lineage>
</organism>
<feature type="transmembrane region" description="Helical" evidence="2">
    <location>
        <begin position="7"/>
        <end position="24"/>
    </location>
</feature>
<reference evidence="3 4" key="1">
    <citation type="submission" date="2020-06" db="EMBL/GenBank/DDBJ databases">
        <authorList>
            <person name="Li R."/>
            <person name="Bekaert M."/>
        </authorList>
    </citation>
    <scope>NUCLEOTIDE SEQUENCE [LARGE SCALE GENOMIC DNA]</scope>
    <source>
        <strain evidence="4">wild</strain>
    </source>
</reference>
<proteinExistence type="predicted"/>
<keyword evidence="1" id="KW-0808">Transferase</keyword>
<dbReference type="GO" id="GO:0000030">
    <property type="term" value="F:mannosyltransferase activity"/>
    <property type="evidence" value="ECO:0007669"/>
    <property type="project" value="TreeGrafter"/>
</dbReference>
<dbReference type="OrthoDB" id="10020246at2759"/>
<name>A0A6J8D8Y8_MYTCO</name>
<keyword evidence="4" id="KW-1185">Reference proteome</keyword>
<accession>A0A6J8D8Y8</accession>
<dbReference type="EMBL" id="CACVKT020006795">
    <property type="protein sequence ID" value="CAC5403560.1"/>
    <property type="molecule type" value="Genomic_DNA"/>
</dbReference>
<evidence type="ECO:0000256" key="2">
    <source>
        <dbReference type="SAM" id="Phobius"/>
    </source>
</evidence>
<evidence type="ECO:0000313" key="3">
    <source>
        <dbReference type="EMBL" id="CAC5403560.1"/>
    </source>
</evidence>
<dbReference type="GO" id="GO:0051999">
    <property type="term" value="P:mannosyl-inositol phosphorylceramide biosynthetic process"/>
    <property type="evidence" value="ECO:0007669"/>
    <property type="project" value="TreeGrafter"/>
</dbReference>
<sequence length="231" mass="27395">MKFKGNLACVIFGTTVLLLVIFFFKHLHTLTYLHKRYIRKVDFSPNVRKLENIPIIPQHIHQMYFDVNGMDHLNQYEFARKSWLKCCSGCRYTLWNESMVDNFVKEQYPSLFNLYSNYQQWVLKIDLGKYAIVHYFGGIYADIDLECTKNITSLLLRIHSQRKQVLLHRGDFGTFTNDFSQEQPNIRYLNSYCLVYLMLIDRTYFRISIPCSPLVQRISMAVSGTSDIRER</sequence>
<dbReference type="Pfam" id="PF04488">
    <property type="entry name" value="Gly_transf_sug"/>
    <property type="match status" value="1"/>
</dbReference>
<dbReference type="GO" id="GO:0016020">
    <property type="term" value="C:membrane"/>
    <property type="evidence" value="ECO:0007669"/>
    <property type="project" value="GOC"/>
</dbReference>
<dbReference type="PANTHER" id="PTHR32385:SF15">
    <property type="entry name" value="INOSITOL PHOSPHOCERAMIDE MANNOSYLTRANSFERASE 1"/>
    <property type="match status" value="1"/>
</dbReference>
<dbReference type="Proteomes" id="UP000507470">
    <property type="component" value="Unassembled WGS sequence"/>
</dbReference>
<keyword evidence="2" id="KW-0812">Transmembrane</keyword>